<reference evidence="3" key="1">
    <citation type="submission" date="2022-12" db="EMBL/GenBank/DDBJ databases">
        <authorList>
            <person name="Petersen C."/>
        </authorList>
    </citation>
    <scope>NUCLEOTIDE SEQUENCE</scope>
    <source>
        <strain evidence="3">IBT 21472</strain>
    </source>
</reference>
<protein>
    <submittedName>
        <fullName evidence="3">Integral membrane protein</fullName>
    </submittedName>
</protein>
<dbReference type="PANTHER" id="PTHR42109:SF3">
    <property type="entry name" value="INTEGRAL MEMBRANE PROTEIN (AFU_ORTHOLOGUE AFUA_5G00100)"/>
    <property type="match status" value="1"/>
</dbReference>
<keyword evidence="1" id="KW-0812">Transmembrane</keyword>
<comment type="caution">
    <text evidence="3">The sequence shown here is derived from an EMBL/GenBank/DDBJ whole genome shotgun (WGS) entry which is preliminary data.</text>
</comment>
<feature type="transmembrane region" description="Helical" evidence="1">
    <location>
        <begin position="209"/>
        <end position="232"/>
    </location>
</feature>
<keyword evidence="1" id="KW-0472">Membrane</keyword>
<proteinExistence type="predicted"/>
<dbReference type="Pfam" id="PF24800">
    <property type="entry name" value="DUF7702"/>
    <property type="match status" value="1"/>
</dbReference>
<name>A0A9W9Q3N0_9EURO</name>
<feature type="transmembrane region" description="Helical" evidence="1">
    <location>
        <begin position="62"/>
        <end position="82"/>
    </location>
</feature>
<keyword evidence="1" id="KW-1133">Transmembrane helix</keyword>
<feature type="transmembrane region" description="Helical" evidence="1">
    <location>
        <begin position="6"/>
        <end position="24"/>
    </location>
</feature>
<evidence type="ECO:0000256" key="1">
    <source>
        <dbReference type="SAM" id="Phobius"/>
    </source>
</evidence>
<evidence type="ECO:0000259" key="2">
    <source>
        <dbReference type="Pfam" id="PF24800"/>
    </source>
</evidence>
<feature type="transmembrane region" description="Helical" evidence="1">
    <location>
        <begin position="177"/>
        <end position="197"/>
    </location>
</feature>
<reference evidence="3" key="2">
    <citation type="journal article" date="2023" name="IMA Fungus">
        <title>Comparative genomic study of the Penicillium genus elucidates a diverse pangenome and 15 lateral gene transfer events.</title>
        <authorList>
            <person name="Petersen C."/>
            <person name="Sorensen T."/>
            <person name="Nielsen M.R."/>
            <person name="Sondergaard T.E."/>
            <person name="Sorensen J.L."/>
            <person name="Fitzpatrick D.A."/>
            <person name="Frisvad J.C."/>
            <person name="Nielsen K.L."/>
        </authorList>
    </citation>
    <scope>NUCLEOTIDE SEQUENCE</scope>
    <source>
        <strain evidence="3">IBT 21472</strain>
    </source>
</reference>
<dbReference type="AlphaFoldDB" id="A0A9W9Q3N0"/>
<evidence type="ECO:0000313" key="3">
    <source>
        <dbReference type="EMBL" id="KAJ5323970.1"/>
    </source>
</evidence>
<keyword evidence="4" id="KW-1185">Reference proteome</keyword>
<feature type="transmembrane region" description="Helical" evidence="1">
    <location>
        <begin position="135"/>
        <end position="156"/>
    </location>
</feature>
<dbReference type="EMBL" id="JAPZBO010000002">
    <property type="protein sequence ID" value="KAJ5323970.1"/>
    <property type="molecule type" value="Genomic_DNA"/>
</dbReference>
<dbReference type="Proteomes" id="UP001147746">
    <property type="component" value="Unassembled WGS sequence"/>
</dbReference>
<accession>A0A9W9Q3N0</accession>
<dbReference type="PANTHER" id="PTHR42109">
    <property type="entry name" value="UNPLACED GENOMIC SCAFFOLD UM_SCAF_CONTIG_1.265, WHOLE GENOME SHOTGUN SEQUENCE"/>
    <property type="match status" value="1"/>
</dbReference>
<evidence type="ECO:0000313" key="4">
    <source>
        <dbReference type="Proteomes" id="UP001147746"/>
    </source>
</evidence>
<organism evidence="3 4">
    <name type="scientific">Penicillium atrosanguineum</name>
    <dbReference type="NCBI Taxonomy" id="1132637"/>
    <lineage>
        <taxon>Eukaryota</taxon>
        <taxon>Fungi</taxon>
        <taxon>Dikarya</taxon>
        <taxon>Ascomycota</taxon>
        <taxon>Pezizomycotina</taxon>
        <taxon>Eurotiomycetes</taxon>
        <taxon>Eurotiomycetidae</taxon>
        <taxon>Eurotiales</taxon>
        <taxon>Aspergillaceae</taxon>
        <taxon>Penicillium</taxon>
    </lineage>
</organism>
<sequence>MNGIFPADLAVYLLFTPIVNYLFFAHRWTGFLPWYYLSVFCLARIVGGGLGVHDSNGLPANIIQSVGITPLILAIDGLAHEARCYRHPSHNRTLGWSVVIGTSGLMIAALALSISGSLNIFEGTPKSDSLTEWKAGTVLILVTWVLQIIWSLFSLISSQGEKDAPGYHGGTALLQGALVALAFVGIRVIYGVIAVFTQKRDLSPVYGTTAVRVVLMFLPEVLATMTIIAVGLRTRHIRHVK</sequence>
<gene>
    <name evidence="3" type="ORF">N7476_002570</name>
</gene>
<feature type="transmembrane region" description="Helical" evidence="1">
    <location>
        <begin position="94"/>
        <end position="115"/>
    </location>
</feature>
<dbReference type="OrthoDB" id="2560628at2759"/>
<dbReference type="InterPro" id="IPR056119">
    <property type="entry name" value="DUF7702"/>
</dbReference>
<feature type="domain" description="DUF7702" evidence="2">
    <location>
        <begin position="3"/>
        <end position="235"/>
    </location>
</feature>
<feature type="transmembrane region" description="Helical" evidence="1">
    <location>
        <begin position="31"/>
        <end position="50"/>
    </location>
</feature>